<sequence length="307" mass="37035">MELQNNICPLYAVYVYKMTNGNFVVYAAPIKTMTPELECRFIYFDWFRDDVAIECQYEVYKNVEYYQVDGIVHKYMHMYGIEHVRGGKYKTEFLTDVERDSISDSIKYFTSEADELANRAHKYTSMLSDDVEKQMPQIIADGTKYVFLEQKLCEYSINRKLIHDLDWLTDIICNPVKRFFDIQTHYYRLIQDLQSIYLRYMETFDNAQQSIASVYNKYRQHFGSGEIMIAEEQLRNPVLYFDSRVIWEERQRRALDFNHRDELILDIFSLIIYTFINREDEVKFDLGQIDIEHINSMRRLREIHRLL</sequence>
<protein>
    <submittedName>
        <fullName evidence="1">Uncharacterized protein</fullName>
    </submittedName>
</protein>
<organism evidence="1">
    <name type="scientific">viral metagenome</name>
    <dbReference type="NCBI Taxonomy" id="1070528"/>
    <lineage>
        <taxon>unclassified sequences</taxon>
        <taxon>metagenomes</taxon>
        <taxon>organismal metagenomes</taxon>
    </lineage>
</organism>
<reference evidence="1" key="1">
    <citation type="journal article" date="2020" name="Nature">
        <title>Giant virus diversity and host interactions through global metagenomics.</title>
        <authorList>
            <person name="Schulz F."/>
            <person name="Roux S."/>
            <person name="Paez-Espino D."/>
            <person name="Jungbluth S."/>
            <person name="Walsh D.A."/>
            <person name="Denef V.J."/>
            <person name="McMahon K.D."/>
            <person name="Konstantinidis K.T."/>
            <person name="Eloe-Fadrosh E.A."/>
            <person name="Kyrpides N.C."/>
            <person name="Woyke T."/>
        </authorList>
    </citation>
    <scope>NUCLEOTIDE SEQUENCE</scope>
    <source>
        <strain evidence="1">GVMAG-M-3300010157-4</strain>
    </source>
</reference>
<accession>A0A6C0B5F0</accession>
<name>A0A6C0B5F0_9ZZZZ</name>
<dbReference type="EMBL" id="MN739081">
    <property type="protein sequence ID" value="QHS87437.1"/>
    <property type="molecule type" value="Genomic_DNA"/>
</dbReference>
<proteinExistence type="predicted"/>
<evidence type="ECO:0000313" key="1">
    <source>
        <dbReference type="EMBL" id="QHS87437.1"/>
    </source>
</evidence>
<dbReference type="AlphaFoldDB" id="A0A6C0B5F0"/>